<dbReference type="Proteomes" id="UP000055136">
    <property type="component" value="Chromosome"/>
</dbReference>
<evidence type="ECO:0000256" key="2">
    <source>
        <dbReference type="ARBA" id="ARBA00023098"/>
    </source>
</evidence>
<gene>
    <name evidence="4" type="ORF">Tel_03275</name>
</gene>
<proteinExistence type="predicted"/>
<name>A0A0S2TAT4_9GAMM</name>
<keyword evidence="2" id="KW-0443">Lipid metabolism</keyword>
<keyword evidence="1" id="KW-0808">Transferase</keyword>
<dbReference type="KEGG" id="tee:Tel_03275"/>
<dbReference type="PANTHER" id="PTHR37323">
    <property type="entry name" value="GCN5-RELATED N-ACETYLTRANSFERASE"/>
    <property type="match status" value="1"/>
</dbReference>
<protein>
    <submittedName>
        <fullName evidence="4">Uncharacterized protein</fullName>
    </submittedName>
</protein>
<evidence type="ECO:0000313" key="5">
    <source>
        <dbReference type="Proteomes" id="UP000055136"/>
    </source>
</evidence>
<sequence>MADLIAEIDQDEKGVPILLKQYLKLGGQVLEFNVDDPFSNALDGLIMVDLMATDRRTLSKYMGPAGMERFYKYRRDMAATASAA</sequence>
<keyword evidence="5" id="KW-1185">Reference proteome</keyword>
<evidence type="ECO:0000256" key="1">
    <source>
        <dbReference type="ARBA" id="ARBA00022679"/>
    </source>
</evidence>
<dbReference type="EMBL" id="CP013099">
    <property type="protein sequence ID" value="ALP52244.1"/>
    <property type="molecule type" value="Genomic_DNA"/>
</dbReference>
<dbReference type="GO" id="GO:0016746">
    <property type="term" value="F:acyltransferase activity"/>
    <property type="evidence" value="ECO:0007669"/>
    <property type="project" value="UniProtKB-KW"/>
</dbReference>
<reference evidence="4" key="1">
    <citation type="submission" date="2015-10" db="EMBL/GenBank/DDBJ databases">
        <title>Description of Candidatus Tenderia electrophaga gen. nov, sp. nov., an Uncultivated Electroautotroph from a Biocathode Enrichment.</title>
        <authorList>
            <person name="Eddie B.J."/>
            <person name="Malanoski A.P."/>
            <person name="Wang Z."/>
            <person name="Hall R.J."/>
            <person name="Oh S.D."/>
            <person name="Heiner C."/>
            <person name="Lin B."/>
            <person name="Strycharz-Glaven S.M."/>
        </authorList>
    </citation>
    <scope>NUCLEOTIDE SEQUENCE [LARGE SCALE GENOMIC DNA]</scope>
    <source>
        <strain evidence="4">NRL1</strain>
    </source>
</reference>
<dbReference type="AlphaFoldDB" id="A0A0S2TAT4"/>
<dbReference type="PANTHER" id="PTHR37323:SF1">
    <property type="entry name" value="L-ORNITHINE N(ALPHA)-ACYLTRANSFERASE"/>
    <property type="match status" value="1"/>
</dbReference>
<organism evidence="4 5">
    <name type="scientific">Candidatus Tenderia electrophaga</name>
    <dbReference type="NCBI Taxonomy" id="1748243"/>
    <lineage>
        <taxon>Bacteria</taxon>
        <taxon>Pseudomonadati</taxon>
        <taxon>Pseudomonadota</taxon>
        <taxon>Gammaproteobacteria</taxon>
        <taxon>Candidatus Tenderiales</taxon>
        <taxon>Candidatus Tenderiaceae</taxon>
        <taxon>Candidatus Tenderia</taxon>
    </lineage>
</organism>
<evidence type="ECO:0000256" key="3">
    <source>
        <dbReference type="ARBA" id="ARBA00023315"/>
    </source>
</evidence>
<keyword evidence="3" id="KW-0012">Acyltransferase</keyword>
<dbReference type="InterPro" id="IPR052351">
    <property type="entry name" value="Ornithine_N-alpha-AT"/>
</dbReference>
<dbReference type="GO" id="GO:0006629">
    <property type="term" value="P:lipid metabolic process"/>
    <property type="evidence" value="ECO:0007669"/>
    <property type="project" value="UniProtKB-KW"/>
</dbReference>
<evidence type="ECO:0000313" key="4">
    <source>
        <dbReference type="EMBL" id="ALP52244.1"/>
    </source>
</evidence>
<accession>A0A0S2TAT4</accession>